<name>A0A5C6FHQ6_9BACT</name>
<reference evidence="3 4" key="1">
    <citation type="submission" date="2019-02" db="EMBL/GenBank/DDBJ databases">
        <title>Deep-cultivation of Planctomycetes and their phenomic and genomic characterization uncovers novel biology.</title>
        <authorList>
            <person name="Wiegand S."/>
            <person name="Jogler M."/>
            <person name="Boedeker C."/>
            <person name="Pinto D."/>
            <person name="Vollmers J."/>
            <person name="Rivas-Marin E."/>
            <person name="Kohn T."/>
            <person name="Peeters S.H."/>
            <person name="Heuer A."/>
            <person name="Rast P."/>
            <person name="Oberbeckmann S."/>
            <person name="Bunk B."/>
            <person name="Jeske O."/>
            <person name="Meyerdierks A."/>
            <person name="Storesund J.E."/>
            <person name="Kallscheuer N."/>
            <person name="Luecker S."/>
            <person name="Lage O.M."/>
            <person name="Pohl T."/>
            <person name="Merkel B.J."/>
            <person name="Hornburger P."/>
            <person name="Mueller R.-W."/>
            <person name="Bruemmer F."/>
            <person name="Labrenz M."/>
            <person name="Spormann A.M."/>
            <person name="Op Den Camp H."/>
            <person name="Overmann J."/>
            <person name="Amann R."/>
            <person name="Jetten M.S.M."/>
            <person name="Mascher T."/>
            <person name="Medema M.H."/>
            <person name="Devos D.P."/>
            <person name="Kaster A.-K."/>
            <person name="Ovreas L."/>
            <person name="Rohde M."/>
            <person name="Galperin M.Y."/>
            <person name="Jogler C."/>
        </authorList>
    </citation>
    <scope>NUCLEOTIDE SEQUENCE [LARGE SCALE GENOMIC DNA]</scope>
    <source>
        <strain evidence="3 4">Poly51</strain>
    </source>
</reference>
<dbReference type="EMBL" id="SJPW01000001">
    <property type="protein sequence ID" value="TWU60410.1"/>
    <property type="molecule type" value="Genomic_DNA"/>
</dbReference>
<dbReference type="Proteomes" id="UP000318288">
    <property type="component" value="Unassembled WGS sequence"/>
</dbReference>
<feature type="compositionally biased region" description="Low complexity" evidence="1">
    <location>
        <begin position="250"/>
        <end position="264"/>
    </location>
</feature>
<evidence type="ECO:0000256" key="2">
    <source>
        <dbReference type="SAM" id="SignalP"/>
    </source>
</evidence>
<comment type="caution">
    <text evidence="3">The sequence shown here is derived from an EMBL/GenBank/DDBJ whole genome shotgun (WGS) entry which is preliminary data.</text>
</comment>
<gene>
    <name evidence="3" type="ORF">Poly51_06860</name>
</gene>
<proteinExistence type="predicted"/>
<evidence type="ECO:0000313" key="4">
    <source>
        <dbReference type="Proteomes" id="UP000318288"/>
    </source>
</evidence>
<evidence type="ECO:0008006" key="5">
    <source>
        <dbReference type="Google" id="ProtNLM"/>
    </source>
</evidence>
<sequence precursor="true">MSRFFHRFVVAAVAAMVIANLSSSGAVAQDGVADVGSNMVTEFKGKLKSFQRGVVIVVRDDDTEVMVQPPDSPDALVFVAEAKPAFLQRGMMVRFRGEFTQAGEATKPITKIELFQPVNGNLSGHARESFIPGIYGDRRGRNEPAPPVAEVNVVGGLLGMDGTGIMVQAGKVPVRAPVAPDAKLEVRFNNLSLAQEGDIVSVSGFYQPPDETKVKAERIVITTDRVYGEPTDIKPVRKTRRTTTRRTDAEAAADNADVTEAAAE</sequence>
<dbReference type="RefSeq" id="WP_146454192.1">
    <property type="nucleotide sequence ID" value="NZ_SJPW01000001.1"/>
</dbReference>
<organism evidence="3 4">
    <name type="scientific">Rubripirellula tenax</name>
    <dbReference type="NCBI Taxonomy" id="2528015"/>
    <lineage>
        <taxon>Bacteria</taxon>
        <taxon>Pseudomonadati</taxon>
        <taxon>Planctomycetota</taxon>
        <taxon>Planctomycetia</taxon>
        <taxon>Pirellulales</taxon>
        <taxon>Pirellulaceae</taxon>
        <taxon>Rubripirellula</taxon>
    </lineage>
</organism>
<dbReference type="AlphaFoldDB" id="A0A5C6FHQ6"/>
<evidence type="ECO:0000256" key="1">
    <source>
        <dbReference type="SAM" id="MobiDB-lite"/>
    </source>
</evidence>
<keyword evidence="2" id="KW-0732">Signal</keyword>
<evidence type="ECO:0000313" key="3">
    <source>
        <dbReference type="EMBL" id="TWU60410.1"/>
    </source>
</evidence>
<feature type="signal peptide" evidence="2">
    <location>
        <begin position="1"/>
        <end position="28"/>
    </location>
</feature>
<dbReference type="OrthoDB" id="263893at2"/>
<protein>
    <recommendedName>
        <fullName evidence="5">DUF5666 domain-containing protein</fullName>
    </recommendedName>
</protein>
<accession>A0A5C6FHQ6</accession>
<feature type="region of interest" description="Disordered" evidence="1">
    <location>
        <begin position="237"/>
        <end position="264"/>
    </location>
</feature>
<keyword evidence="4" id="KW-1185">Reference proteome</keyword>
<feature type="chain" id="PRO_5022994577" description="DUF5666 domain-containing protein" evidence="2">
    <location>
        <begin position="29"/>
        <end position="264"/>
    </location>
</feature>